<reference evidence="2 3" key="1">
    <citation type="submission" date="2024-02" db="EMBL/GenBank/DDBJ databases">
        <authorList>
            <person name="Saticioglu I.B."/>
        </authorList>
    </citation>
    <scope>NUCLEOTIDE SEQUENCE [LARGE SCALE GENOMIC DNA]</scope>
    <source>
        <strain evidence="2 3">Mu-80</strain>
    </source>
</reference>
<dbReference type="Gene3D" id="3.40.50.1820">
    <property type="entry name" value="alpha/beta hydrolase"/>
    <property type="match status" value="1"/>
</dbReference>
<name>A0ABU8LBV3_9MICO</name>
<dbReference type="GO" id="GO:0016787">
    <property type="term" value="F:hydrolase activity"/>
    <property type="evidence" value="ECO:0007669"/>
    <property type="project" value="UniProtKB-KW"/>
</dbReference>
<accession>A0ABU8LBV3</accession>
<dbReference type="Pfam" id="PF12697">
    <property type="entry name" value="Abhydrolase_6"/>
    <property type="match status" value="1"/>
</dbReference>
<dbReference type="InterPro" id="IPR050266">
    <property type="entry name" value="AB_hydrolase_sf"/>
</dbReference>
<proteinExistence type="predicted"/>
<dbReference type="PANTHER" id="PTHR43798">
    <property type="entry name" value="MONOACYLGLYCEROL LIPASE"/>
    <property type="match status" value="1"/>
</dbReference>
<gene>
    <name evidence="2" type="ORF">WDU99_10835</name>
</gene>
<organism evidence="2 3">
    <name type="scientific">Microbacterium bandirmense</name>
    <dbReference type="NCBI Taxonomy" id="3122050"/>
    <lineage>
        <taxon>Bacteria</taxon>
        <taxon>Bacillati</taxon>
        <taxon>Actinomycetota</taxon>
        <taxon>Actinomycetes</taxon>
        <taxon>Micrococcales</taxon>
        <taxon>Microbacteriaceae</taxon>
        <taxon>Microbacterium</taxon>
    </lineage>
</organism>
<dbReference type="RefSeq" id="WP_337332475.1">
    <property type="nucleotide sequence ID" value="NZ_JBBDGM010000008.1"/>
</dbReference>
<dbReference type="Proteomes" id="UP001371224">
    <property type="component" value="Unassembled WGS sequence"/>
</dbReference>
<keyword evidence="2" id="KW-0378">Hydrolase</keyword>
<protein>
    <submittedName>
        <fullName evidence="2">Alpha/beta hydrolase family protein</fullName>
    </submittedName>
</protein>
<comment type="caution">
    <text evidence="2">The sequence shown here is derived from an EMBL/GenBank/DDBJ whole genome shotgun (WGS) entry which is preliminary data.</text>
</comment>
<dbReference type="InterPro" id="IPR000073">
    <property type="entry name" value="AB_hydrolase_1"/>
</dbReference>
<dbReference type="EMBL" id="JBBDGM010000008">
    <property type="protein sequence ID" value="MEJ1088814.1"/>
    <property type="molecule type" value="Genomic_DNA"/>
</dbReference>
<feature type="domain" description="AB hydrolase-1" evidence="1">
    <location>
        <begin position="15"/>
        <end position="230"/>
    </location>
</feature>
<dbReference type="PANTHER" id="PTHR43798:SF33">
    <property type="entry name" value="HYDROLASE, PUTATIVE (AFU_ORTHOLOGUE AFUA_2G14860)-RELATED"/>
    <property type="match status" value="1"/>
</dbReference>
<evidence type="ECO:0000259" key="1">
    <source>
        <dbReference type="Pfam" id="PF12697"/>
    </source>
</evidence>
<evidence type="ECO:0000313" key="3">
    <source>
        <dbReference type="Proteomes" id="UP001371224"/>
    </source>
</evidence>
<evidence type="ECO:0000313" key="2">
    <source>
        <dbReference type="EMBL" id="MEJ1088814.1"/>
    </source>
</evidence>
<dbReference type="InterPro" id="IPR029058">
    <property type="entry name" value="AB_hydrolase_fold"/>
</dbReference>
<dbReference type="SUPFAM" id="SSF53474">
    <property type="entry name" value="alpha/beta-Hydrolases"/>
    <property type="match status" value="1"/>
</dbReference>
<sequence>MRLNAIETGTGDRVVVLLHGMMGSAESWWRVAPLLVANGFRVIALDLPGHGCSPRDERCTVASAADAVVATLAACAPDAAVHGIGHSYGGTVLAAVTERMPMGQVVYVDSACAFEGGAEQRALAEQYEHDRRNRRDPAWLLSSRPFYSATDAEVEARAAERFDPMTMASISVGDDVAHEPGSGSILVRAEPSAFVSDSTAARLRAAGVDVRDIPGAAHTIWYSHFEQFRAALPEFFGST</sequence>
<keyword evidence="3" id="KW-1185">Reference proteome</keyword>